<dbReference type="InterPro" id="IPR050640">
    <property type="entry name" value="Bact_2-comp_sensor_kinase"/>
</dbReference>
<dbReference type="PANTHER" id="PTHR34220">
    <property type="entry name" value="SENSOR HISTIDINE KINASE YPDA"/>
    <property type="match status" value="1"/>
</dbReference>
<sequence>MMEHLKIYGKLLMQLIIHLVFWIGIYFFFTYYLGYGSSNTTYINNFTFYLMPVTISLGYFFFYLLIPKYLFVKKHFLFALYSIYTFIISFFFIVLSIFYGMVFSDHLAIEDKTPLTKTVPYIIFGVYFVVLIVIVLGFLINNYKATLKSEDLRNKFLEAQLQLKEQELKYLKMQIHPHFLFNTLNTLYGFALKKSEKTPDVILKLSGLLDYILYQVNKPTVLLDDEIEHIKNYISLEKIRFQENLNIQFNQNNSNKSILVPPMLLLPFVENAFKHGARVNGILSIAITIQTKDNYLLFSCENSRKPNESKKSGIGLTNIHERLKMLFEHNFTLKISEEKEHFKTFLKIPINDEQPV</sequence>
<feature type="transmembrane region" description="Helical" evidence="2">
    <location>
        <begin position="12"/>
        <end position="34"/>
    </location>
</feature>
<reference evidence="4 5" key="1">
    <citation type="submission" date="2019-03" db="EMBL/GenBank/DDBJ databases">
        <title>Genomic Encyclopedia of Type Strains, Phase IV (KMG-IV): sequencing the most valuable type-strain genomes for metagenomic binning, comparative biology and taxonomic classification.</title>
        <authorList>
            <person name="Goeker M."/>
        </authorList>
    </citation>
    <scope>NUCLEOTIDE SEQUENCE [LARGE SCALE GENOMIC DNA]</scope>
    <source>
        <strain evidence="4 5">DSM 14836</strain>
    </source>
</reference>
<gene>
    <name evidence="4" type="ORF">EV195_108183</name>
</gene>
<evidence type="ECO:0000313" key="5">
    <source>
        <dbReference type="Proteomes" id="UP000294564"/>
    </source>
</evidence>
<dbReference type="AlphaFoldDB" id="A0A4R2NPL6"/>
<feature type="transmembrane region" description="Helical" evidence="2">
    <location>
        <begin position="119"/>
        <end position="140"/>
    </location>
</feature>
<dbReference type="PANTHER" id="PTHR34220:SF7">
    <property type="entry name" value="SENSOR HISTIDINE KINASE YPDA"/>
    <property type="match status" value="1"/>
</dbReference>
<feature type="coiled-coil region" evidence="1">
    <location>
        <begin position="140"/>
        <end position="174"/>
    </location>
</feature>
<keyword evidence="5" id="KW-1185">Reference proteome</keyword>
<evidence type="ECO:0000313" key="4">
    <source>
        <dbReference type="EMBL" id="TCP23710.1"/>
    </source>
</evidence>
<evidence type="ECO:0000256" key="2">
    <source>
        <dbReference type="SAM" id="Phobius"/>
    </source>
</evidence>
<keyword evidence="2" id="KW-0472">Membrane</keyword>
<dbReference type="InterPro" id="IPR036890">
    <property type="entry name" value="HATPase_C_sf"/>
</dbReference>
<dbReference type="InterPro" id="IPR010559">
    <property type="entry name" value="Sig_transdc_His_kin_internal"/>
</dbReference>
<organism evidence="4 5">
    <name type="scientific">Tenacibaculum skagerrakense</name>
    <dbReference type="NCBI Taxonomy" id="186571"/>
    <lineage>
        <taxon>Bacteria</taxon>
        <taxon>Pseudomonadati</taxon>
        <taxon>Bacteroidota</taxon>
        <taxon>Flavobacteriia</taxon>
        <taxon>Flavobacteriales</taxon>
        <taxon>Flavobacteriaceae</taxon>
        <taxon>Tenacibaculum</taxon>
    </lineage>
</organism>
<feature type="domain" description="Signal transduction histidine kinase internal region" evidence="3">
    <location>
        <begin position="167"/>
        <end position="245"/>
    </location>
</feature>
<keyword evidence="2" id="KW-1133">Transmembrane helix</keyword>
<evidence type="ECO:0000256" key="1">
    <source>
        <dbReference type="SAM" id="Coils"/>
    </source>
</evidence>
<dbReference type="GO" id="GO:0016020">
    <property type="term" value="C:membrane"/>
    <property type="evidence" value="ECO:0007669"/>
    <property type="project" value="InterPro"/>
</dbReference>
<protein>
    <recommendedName>
        <fullName evidence="3">Signal transduction histidine kinase internal region domain-containing protein</fullName>
    </recommendedName>
</protein>
<name>A0A4R2NPL6_9FLAO</name>
<dbReference type="GO" id="GO:0000155">
    <property type="term" value="F:phosphorelay sensor kinase activity"/>
    <property type="evidence" value="ECO:0007669"/>
    <property type="project" value="InterPro"/>
</dbReference>
<dbReference type="EMBL" id="SLXM01000008">
    <property type="protein sequence ID" value="TCP23710.1"/>
    <property type="molecule type" value="Genomic_DNA"/>
</dbReference>
<dbReference type="Gene3D" id="3.30.565.10">
    <property type="entry name" value="Histidine kinase-like ATPase, C-terminal domain"/>
    <property type="match status" value="1"/>
</dbReference>
<evidence type="ECO:0000259" key="3">
    <source>
        <dbReference type="Pfam" id="PF06580"/>
    </source>
</evidence>
<feature type="transmembrane region" description="Helical" evidence="2">
    <location>
        <begin position="46"/>
        <end position="66"/>
    </location>
</feature>
<dbReference type="Pfam" id="PF06580">
    <property type="entry name" value="His_kinase"/>
    <property type="match status" value="1"/>
</dbReference>
<feature type="transmembrane region" description="Helical" evidence="2">
    <location>
        <begin position="78"/>
        <end position="99"/>
    </location>
</feature>
<dbReference type="Proteomes" id="UP000294564">
    <property type="component" value="Unassembled WGS sequence"/>
</dbReference>
<keyword evidence="1" id="KW-0175">Coiled coil</keyword>
<keyword evidence="2" id="KW-0812">Transmembrane</keyword>
<proteinExistence type="predicted"/>
<accession>A0A4R2NPL6</accession>
<comment type="caution">
    <text evidence="4">The sequence shown here is derived from an EMBL/GenBank/DDBJ whole genome shotgun (WGS) entry which is preliminary data.</text>
</comment>